<feature type="compositionally biased region" description="Polar residues" evidence="1">
    <location>
        <begin position="120"/>
        <end position="130"/>
    </location>
</feature>
<feature type="region of interest" description="Disordered" evidence="1">
    <location>
        <begin position="666"/>
        <end position="728"/>
    </location>
</feature>
<accession>A0A395SVR3</accession>
<feature type="compositionally biased region" description="Basic and acidic residues" evidence="1">
    <location>
        <begin position="526"/>
        <end position="539"/>
    </location>
</feature>
<feature type="compositionally biased region" description="Basic and acidic residues" evidence="1">
    <location>
        <begin position="1"/>
        <end position="13"/>
    </location>
</feature>
<dbReference type="EMBL" id="PXOF01000002">
    <property type="protein sequence ID" value="RGP76584.1"/>
    <property type="molecule type" value="Genomic_DNA"/>
</dbReference>
<sequence>MNSYVRAEDKPEKSPGSAAQEEAPLPGTLNPYHDGRIRTAVPSKLKGRTIGNQGNFSVLQMQVQKPEMTARDLAAKRTSERTAAAAKLASSQGYRHPRRLRLQSAIASPASAPVAMSPAQTPSTPQSQLPSVIPSASRPNPLPHIPTLPAYQERSSKKQAVAAANIELDVNAHQVVDSCTESNGLHDISPEQSRGSFVVETTREVNTEQTDGPVTEESPTQDIGVEVSDEPFMAVDSQEIETEPTREVTKVTGEANKEKTREMAIDSREANAGHTAKPRYVSRPLSPSIVKVEQARMLTLFRYTQPRFIVDQLVEALVHFGTMPDVPPTDTNLFTQSASNNGPGNLFVSWLSEIFPAIPLESHKMKKPPTGRPRGRPKGSIASYNKQTTAVQSASTAFVPRPLEPHETTSVQITLIGDGPNKPQQAVGNAQGPDVVLSPVPTAQNPTVTIIPTLREQVNVPLQHIADSSSRTVAIPRMRSIFPSTALAAEVPASNPTTLQRKKPTGRPRGRPPGSKNKLKSISKAQSEKSGQKGSRPDRSNYSAPQSGAFWHQQPNSGSPDTTESTIVNPNQAVTRTAQADTYESLDSVKEKRRKADPNLQRTSQQGPPREGPAAALPQASGPTVPQASSSQQAKRRRLSHDITQRDPVSFASSISGSRALSHVFESNSSIGPQSAQSRPSQYVSRHQNQNWDMEHLYQGQQPQSQMHPRMQQQFHPQQLSRNTGSGT</sequence>
<feature type="compositionally biased region" description="Basic and acidic residues" evidence="1">
    <location>
        <begin position="243"/>
        <end position="261"/>
    </location>
</feature>
<dbReference type="GO" id="GO:0003677">
    <property type="term" value="F:DNA binding"/>
    <property type="evidence" value="ECO:0007669"/>
    <property type="project" value="InterPro"/>
</dbReference>
<feature type="compositionally biased region" description="Polar residues" evidence="1">
    <location>
        <begin position="621"/>
        <end position="633"/>
    </location>
</feature>
<comment type="caution">
    <text evidence="2">The sequence shown here is derived from an EMBL/GenBank/DDBJ whole genome shotgun (WGS) entry which is preliminary data.</text>
</comment>
<dbReference type="SMART" id="SM00384">
    <property type="entry name" value="AT_hook"/>
    <property type="match status" value="2"/>
</dbReference>
<gene>
    <name evidence="2" type="ORF">FSPOR_15</name>
</gene>
<feature type="region of interest" description="Disordered" evidence="1">
    <location>
        <begin position="1"/>
        <end position="41"/>
    </location>
</feature>
<feature type="compositionally biased region" description="Polar residues" evidence="1">
    <location>
        <begin position="666"/>
        <end position="692"/>
    </location>
</feature>
<feature type="region of interest" description="Disordered" evidence="1">
    <location>
        <begin position="109"/>
        <end position="156"/>
    </location>
</feature>
<evidence type="ECO:0000256" key="1">
    <source>
        <dbReference type="SAM" id="MobiDB-lite"/>
    </source>
</evidence>
<evidence type="ECO:0000313" key="3">
    <source>
        <dbReference type="Proteomes" id="UP000266152"/>
    </source>
</evidence>
<feature type="compositionally biased region" description="Basic residues" evidence="1">
    <location>
        <begin position="500"/>
        <end position="510"/>
    </location>
</feature>
<organism evidence="2 3">
    <name type="scientific">Fusarium sporotrichioides</name>
    <dbReference type="NCBI Taxonomy" id="5514"/>
    <lineage>
        <taxon>Eukaryota</taxon>
        <taxon>Fungi</taxon>
        <taxon>Dikarya</taxon>
        <taxon>Ascomycota</taxon>
        <taxon>Pezizomycotina</taxon>
        <taxon>Sordariomycetes</taxon>
        <taxon>Hypocreomycetidae</taxon>
        <taxon>Hypocreales</taxon>
        <taxon>Nectriaceae</taxon>
        <taxon>Fusarium</taxon>
    </lineage>
</organism>
<protein>
    <submittedName>
        <fullName evidence="2">Uncharacterized protein</fullName>
    </submittedName>
</protein>
<dbReference type="Proteomes" id="UP000266152">
    <property type="component" value="Unassembled WGS sequence"/>
</dbReference>
<feature type="compositionally biased region" description="Polar residues" evidence="1">
    <location>
        <begin position="553"/>
        <end position="582"/>
    </location>
</feature>
<feature type="compositionally biased region" description="Basic and acidic residues" evidence="1">
    <location>
        <begin position="587"/>
        <end position="597"/>
    </location>
</feature>
<dbReference type="AlphaFoldDB" id="A0A395SVR3"/>
<evidence type="ECO:0000313" key="2">
    <source>
        <dbReference type="EMBL" id="RGP76584.1"/>
    </source>
</evidence>
<feature type="compositionally biased region" description="Low complexity" evidence="1">
    <location>
        <begin position="109"/>
        <end position="119"/>
    </location>
</feature>
<dbReference type="STRING" id="5514.A0A395SVR3"/>
<reference evidence="2 3" key="1">
    <citation type="journal article" date="2018" name="PLoS Pathog.">
        <title>Evolution of structural diversity of trichothecenes, a family of toxins produced by plant pathogenic and entomopathogenic fungi.</title>
        <authorList>
            <person name="Proctor R.H."/>
            <person name="McCormick S.P."/>
            <person name="Kim H.S."/>
            <person name="Cardoza R.E."/>
            <person name="Stanley A.M."/>
            <person name="Lindo L."/>
            <person name="Kelly A."/>
            <person name="Brown D.W."/>
            <person name="Lee T."/>
            <person name="Vaughan M.M."/>
            <person name="Alexander N.J."/>
            <person name="Busman M."/>
            <person name="Gutierrez S."/>
        </authorList>
    </citation>
    <scope>NUCLEOTIDE SEQUENCE [LARGE SCALE GENOMIC DNA]</scope>
    <source>
        <strain evidence="2 3">NRRL 3299</strain>
    </source>
</reference>
<dbReference type="InterPro" id="IPR017956">
    <property type="entry name" value="AT_hook_DNA-bd_motif"/>
</dbReference>
<name>A0A395SVR3_FUSSP</name>
<keyword evidence="3" id="KW-1185">Reference proteome</keyword>
<feature type="region of interest" description="Disordered" evidence="1">
    <location>
        <begin position="492"/>
        <end position="654"/>
    </location>
</feature>
<proteinExistence type="predicted"/>
<feature type="region of interest" description="Disordered" evidence="1">
    <location>
        <begin position="239"/>
        <end position="261"/>
    </location>
</feature>
<feature type="compositionally biased region" description="Polar residues" evidence="1">
    <location>
        <begin position="699"/>
        <end position="728"/>
    </location>
</feature>